<feature type="domain" description="D-isomer specific 2-hydroxyacid dehydrogenase catalytic" evidence="5">
    <location>
        <begin position="28"/>
        <end position="324"/>
    </location>
</feature>
<comment type="similarity">
    <text evidence="1 4">Belongs to the D-isomer specific 2-hydroxyacid dehydrogenase family.</text>
</comment>
<dbReference type="Proteomes" id="UP000055060">
    <property type="component" value="Unassembled WGS sequence"/>
</dbReference>
<sequence length="338" mass="37766">MPNLTAVVTDFIEPDLIWETEQCKDMGVDLNAFQLKTAGADELIQITQDADIMVVNMARIDAEVIDGLRHCKLIIRHGIGYDNVDLVAATRKGIQVVNIPDYCVQEVAEQAVTLMMACQRKLLLQNQLLRLSVDHGQWDFNSINPVFRLAGKTVGIVGFGRIGSTVFRMLQGFGTRFIIVDPYISEVRKQEFGIKTSPFTQLLREADAITVHVPLKWGETYHMFDSAQFEQMKATAILVNTSRGGVVNLEALNDALNQGRLAMAGIDVYEQEPPAPDHPLTNNPKVICTPHLSWLSEESGLAIRQKIVEDIRRFRNGEEQLHPVFPTGVEMQGQGRKS</sequence>
<evidence type="ECO:0000313" key="7">
    <source>
        <dbReference type="EMBL" id="GAP15810.1"/>
    </source>
</evidence>
<dbReference type="InterPro" id="IPR006139">
    <property type="entry name" value="D-isomer_2_OHA_DH_cat_dom"/>
</dbReference>
<dbReference type="RefSeq" id="WP_075074957.1">
    <property type="nucleotide sequence ID" value="NZ_DF967972.1"/>
</dbReference>
<dbReference type="CDD" id="cd05299">
    <property type="entry name" value="CtBP_dh"/>
    <property type="match status" value="1"/>
</dbReference>
<proteinExistence type="inferred from homology"/>
<name>A0A0S7BNE7_9CHLR</name>
<reference evidence="7" key="1">
    <citation type="submission" date="2015-07" db="EMBL/GenBank/DDBJ databases">
        <title>Draft Genome Sequences of Anaerolinea thermolimosa IMO-1, Bellilinea caldifistulae GOMI-1, Leptolinea tardivitalis YMTK-2, Levilinea saccharolytica KIBI-1,Longilinea arvoryzae KOME-1, Previously Described as Members of the Anaerolineaceae (Chloroflexi).</title>
        <authorList>
            <person name="Sekiguchi Y."/>
            <person name="Ohashi A."/>
            <person name="Matsuura N."/>
            <person name="Tourlousse M.D."/>
        </authorList>
    </citation>
    <scope>NUCLEOTIDE SEQUENCE [LARGE SCALE GENOMIC DNA]</scope>
    <source>
        <strain evidence="7">KOME-1</strain>
    </source>
</reference>
<dbReference type="PANTHER" id="PTHR43761:SF1">
    <property type="entry name" value="D-ISOMER SPECIFIC 2-HYDROXYACID DEHYDROGENASE CATALYTIC DOMAIN-CONTAINING PROTEIN-RELATED"/>
    <property type="match status" value="1"/>
</dbReference>
<organism evidence="7">
    <name type="scientific">Longilinea arvoryzae</name>
    <dbReference type="NCBI Taxonomy" id="360412"/>
    <lineage>
        <taxon>Bacteria</taxon>
        <taxon>Bacillati</taxon>
        <taxon>Chloroflexota</taxon>
        <taxon>Anaerolineae</taxon>
        <taxon>Anaerolineales</taxon>
        <taxon>Anaerolineaceae</taxon>
        <taxon>Longilinea</taxon>
    </lineage>
</organism>
<dbReference type="InterPro" id="IPR029753">
    <property type="entry name" value="D-isomer_DH_CS"/>
</dbReference>
<dbReference type="SUPFAM" id="SSF51735">
    <property type="entry name" value="NAD(P)-binding Rossmann-fold domains"/>
    <property type="match status" value="1"/>
</dbReference>
<dbReference type="GO" id="GO:0016616">
    <property type="term" value="F:oxidoreductase activity, acting on the CH-OH group of donors, NAD or NADP as acceptor"/>
    <property type="evidence" value="ECO:0007669"/>
    <property type="project" value="InterPro"/>
</dbReference>
<evidence type="ECO:0000259" key="5">
    <source>
        <dbReference type="Pfam" id="PF00389"/>
    </source>
</evidence>
<dbReference type="Gene3D" id="3.40.50.720">
    <property type="entry name" value="NAD(P)-binding Rossmann-like Domain"/>
    <property type="match status" value="2"/>
</dbReference>
<dbReference type="SUPFAM" id="SSF52283">
    <property type="entry name" value="Formate/glycerate dehydrogenase catalytic domain-like"/>
    <property type="match status" value="1"/>
</dbReference>
<evidence type="ECO:0000256" key="4">
    <source>
        <dbReference type="RuleBase" id="RU003719"/>
    </source>
</evidence>
<dbReference type="STRING" id="360412.LARV_03602"/>
<keyword evidence="8" id="KW-1185">Reference proteome</keyword>
<gene>
    <name evidence="7" type="ORF">LARV_03602</name>
</gene>
<evidence type="ECO:0000313" key="8">
    <source>
        <dbReference type="Proteomes" id="UP000055060"/>
    </source>
</evidence>
<dbReference type="InterPro" id="IPR050418">
    <property type="entry name" value="D-iso_2-hydroxyacid_DH_PdxB"/>
</dbReference>
<dbReference type="OrthoDB" id="9792971at2"/>
<keyword evidence="3" id="KW-0520">NAD</keyword>
<dbReference type="EMBL" id="DF967972">
    <property type="protein sequence ID" value="GAP15810.1"/>
    <property type="molecule type" value="Genomic_DNA"/>
</dbReference>
<evidence type="ECO:0000256" key="3">
    <source>
        <dbReference type="ARBA" id="ARBA00023027"/>
    </source>
</evidence>
<feature type="domain" description="D-isomer specific 2-hydroxyacid dehydrogenase NAD-binding" evidence="6">
    <location>
        <begin position="113"/>
        <end position="293"/>
    </location>
</feature>
<dbReference type="InterPro" id="IPR043322">
    <property type="entry name" value="CtBP"/>
</dbReference>
<dbReference type="GO" id="GO:0003714">
    <property type="term" value="F:transcription corepressor activity"/>
    <property type="evidence" value="ECO:0007669"/>
    <property type="project" value="InterPro"/>
</dbReference>
<dbReference type="GO" id="GO:0051287">
    <property type="term" value="F:NAD binding"/>
    <property type="evidence" value="ECO:0007669"/>
    <property type="project" value="InterPro"/>
</dbReference>
<protein>
    <submittedName>
        <fullName evidence="7">Lactate dehydrogenase</fullName>
    </submittedName>
</protein>
<evidence type="ECO:0000259" key="6">
    <source>
        <dbReference type="Pfam" id="PF02826"/>
    </source>
</evidence>
<dbReference type="Pfam" id="PF02826">
    <property type="entry name" value="2-Hacid_dh_C"/>
    <property type="match status" value="1"/>
</dbReference>
<accession>A0A0S7BNE7</accession>
<dbReference type="InterPro" id="IPR036291">
    <property type="entry name" value="NAD(P)-bd_dom_sf"/>
</dbReference>
<dbReference type="PROSITE" id="PS00671">
    <property type="entry name" value="D_2_HYDROXYACID_DH_3"/>
    <property type="match status" value="1"/>
</dbReference>
<evidence type="ECO:0000256" key="1">
    <source>
        <dbReference type="ARBA" id="ARBA00005854"/>
    </source>
</evidence>
<dbReference type="AlphaFoldDB" id="A0A0S7BNE7"/>
<dbReference type="InterPro" id="IPR006140">
    <property type="entry name" value="D-isomer_DH_NAD-bd"/>
</dbReference>
<keyword evidence="2 4" id="KW-0560">Oxidoreductase</keyword>
<dbReference type="Pfam" id="PF00389">
    <property type="entry name" value="2-Hacid_dh"/>
    <property type="match status" value="1"/>
</dbReference>
<evidence type="ECO:0000256" key="2">
    <source>
        <dbReference type="ARBA" id="ARBA00023002"/>
    </source>
</evidence>
<dbReference type="PANTHER" id="PTHR43761">
    <property type="entry name" value="D-ISOMER SPECIFIC 2-HYDROXYACID DEHYDROGENASE FAMILY PROTEIN (AFU_ORTHOLOGUE AFUA_1G13630)"/>
    <property type="match status" value="1"/>
</dbReference>